<dbReference type="InterPro" id="IPR035234">
    <property type="entry name" value="IgGFc-bd_N"/>
</dbReference>
<proteinExistence type="predicted"/>
<dbReference type="PANTHER" id="PTHR46534:SF1">
    <property type="entry name" value="IGGFC-BINDING PROTEIN N-TERMINAL DOMAIN-CONTAINING PROTEIN"/>
    <property type="match status" value="1"/>
</dbReference>
<keyword evidence="4" id="KW-1185">Reference proteome</keyword>
<dbReference type="EMBL" id="CAJGYM010000008">
    <property type="protein sequence ID" value="CAD6188478.1"/>
    <property type="molecule type" value="Genomic_DNA"/>
</dbReference>
<sequence>MFWWLLAAVCSLSHSELLSATVGARNAELRQKFIPPAEAAVNSGTKFMFSFLNSHLDTSPANDSEILTVSVTNPSASSANIVITSPWPGFQQMSFSVASGASQMVTITPPSIQTNYMDPEFEIIVVENKTLTLISSQPVFVVTSNTHTDLDHMDKYSVIPVCQLGQEYHIVGDQSSLAGRLMSSNIFTVIATVDNTLVSIVDYGSKGPKNYTINTGQQVTLATFWYTTNIVVLANNPVAVISGAVCGFGYYNQYECSQETVMLYPINNYGLHVPYNKFLPEDFGEMMVLVQENNTNLFVDGIQTFAGLSVFNYVIFRFRNGGYITANNPIYGLAVGSTNVKDQSGPFFAHLPAQNNFVSSPITFPVAQADNEKSLSNYARVVTLIGNIGFMQLDSYVPNGLAYTRMGRSNFYFIDIPVQPGVHTVSSLNGGIFSVTVYGFGEITSYAFTPGLDLQTSGTC</sequence>
<comment type="caution">
    <text evidence="3">The sequence shown here is derived from an EMBL/GenBank/DDBJ whole genome shotgun (WGS) entry which is preliminary data.</text>
</comment>
<dbReference type="Pfam" id="PF17517">
    <property type="entry name" value="IgGFc_binding"/>
    <property type="match status" value="1"/>
</dbReference>
<dbReference type="Proteomes" id="UP000835052">
    <property type="component" value="Unassembled WGS sequence"/>
</dbReference>
<feature type="domain" description="IgGFc-binding protein N-terminal" evidence="2">
    <location>
        <begin position="155"/>
        <end position="439"/>
    </location>
</feature>
<reference evidence="3" key="1">
    <citation type="submission" date="2020-10" db="EMBL/GenBank/DDBJ databases">
        <authorList>
            <person name="Kikuchi T."/>
        </authorList>
    </citation>
    <scope>NUCLEOTIDE SEQUENCE</scope>
    <source>
        <strain evidence="3">NKZ352</strain>
    </source>
</reference>
<feature type="chain" id="PRO_5035938206" description="IgGFc-binding protein N-terminal domain-containing protein" evidence="1">
    <location>
        <begin position="16"/>
        <end position="460"/>
    </location>
</feature>
<keyword evidence="1" id="KW-0732">Signal</keyword>
<feature type="signal peptide" evidence="1">
    <location>
        <begin position="1"/>
        <end position="15"/>
    </location>
</feature>
<organism evidence="3 4">
    <name type="scientific">Caenorhabditis auriculariae</name>
    <dbReference type="NCBI Taxonomy" id="2777116"/>
    <lineage>
        <taxon>Eukaryota</taxon>
        <taxon>Metazoa</taxon>
        <taxon>Ecdysozoa</taxon>
        <taxon>Nematoda</taxon>
        <taxon>Chromadorea</taxon>
        <taxon>Rhabditida</taxon>
        <taxon>Rhabditina</taxon>
        <taxon>Rhabditomorpha</taxon>
        <taxon>Rhabditoidea</taxon>
        <taxon>Rhabditidae</taxon>
        <taxon>Peloderinae</taxon>
        <taxon>Caenorhabditis</taxon>
    </lineage>
</organism>
<dbReference type="PANTHER" id="PTHR46534">
    <property type="entry name" value="IGGFC_BINDING DOMAIN-CONTAINING PROTEIN"/>
    <property type="match status" value="1"/>
</dbReference>
<evidence type="ECO:0000313" key="3">
    <source>
        <dbReference type="EMBL" id="CAD6188478.1"/>
    </source>
</evidence>
<dbReference type="OrthoDB" id="5827517at2759"/>
<evidence type="ECO:0000259" key="2">
    <source>
        <dbReference type="Pfam" id="PF17517"/>
    </source>
</evidence>
<dbReference type="AlphaFoldDB" id="A0A8S1H1A0"/>
<gene>
    <name evidence="3" type="ORF">CAUJ_LOCUS4397</name>
</gene>
<evidence type="ECO:0000313" key="4">
    <source>
        <dbReference type="Proteomes" id="UP000835052"/>
    </source>
</evidence>
<name>A0A8S1H1A0_9PELO</name>
<accession>A0A8S1H1A0</accession>
<protein>
    <recommendedName>
        <fullName evidence="2">IgGFc-binding protein N-terminal domain-containing protein</fullName>
    </recommendedName>
</protein>
<evidence type="ECO:0000256" key="1">
    <source>
        <dbReference type="SAM" id="SignalP"/>
    </source>
</evidence>